<reference evidence="2" key="1">
    <citation type="journal article" date="2023" name="G3 (Bethesda)">
        <title>A reference genome for the long-term kleptoplast-retaining sea slug Elysia crispata morphotype clarki.</title>
        <authorList>
            <person name="Eastman K.E."/>
            <person name="Pendleton A.L."/>
            <person name="Shaikh M.A."/>
            <person name="Suttiyut T."/>
            <person name="Ogas R."/>
            <person name="Tomko P."/>
            <person name="Gavelis G."/>
            <person name="Widhalm J.R."/>
            <person name="Wisecaver J.H."/>
        </authorList>
    </citation>
    <scope>NUCLEOTIDE SEQUENCE</scope>
    <source>
        <strain evidence="2">ECLA1</strain>
    </source>
</reference>
<keyword evidence="3" id="KW-1185">Reference proteome</keyword>
<name>A0AAE0Z0S9_9GAST</name>
<dbReference type="Proteomes" id="UP001283361">
    <property type="component" value="Unassembled WGS sequence"/>
</dbReference>
<evidence type="ECO:0000313" key="3">
    <source>
        <dbReference type="Proteomes" id="UP001283361"/>
    </source>
</evidence>
<dbReference type="AlphaFoldDB" id="A0AAE0Z0S9"/>
<organism evidence="2 3">
    <name type="scientific">Elysia crispata</name>
    <name type="common">lettuce slug</name>
    <dbReference type="NCBI Taxonomy" id="231223"/>
    <lineage>
        <taxon>Eukaryota</taxon>
        <taxon>Metazoa</taxon>
        <taxon>Spiralia</taxon>
        <taxon>Lophotrochozoa</taxon>
        <taxon>Mollusca</taxon>
        <taxon>Gastropoda</taxon>
        <taxon>Heterobranchia</taxon>
        <taxon>Euthyneura</taxon>
        <taxon>Panpulmonata</taxon>
        <taxon>Sacoglossa</taxon>
        <taxon>Placobranchoidea</taxon>
        <taxon>Plakobranchidae</taxon>
        <taxon>Elysia</taxon>
    </lineage>
</organism>
<dbReference type="EMBL" id="JAWDGP010004958">
    <property type="protein sequence ID" value="KAK3760734.1"/>
    <property type="molecule type" value="Genomic_DNA"/>
</dbReference>
<evidence type="ECO:0000256" key="1">
    <source>
        <dbReference type="SAM" id="MobiDB-lite"/>
    </source>
</evidence>
<feature type="compositionally biased region" description="Basic residues" evidence="1">
    <location>
        <begin position="24"/>
        <end position="35"/>
    </location>
</feature>
<sequence length="121" mass="13747">MAKQGPLSKKDTPAFDPSTQARQSSHRRRLKRKAKWKETRVPQRVRPYSVAPRPAAAAPAPPKFENRQVRRRAGALLSKSLRPAQRLLHDLPAERTEASGPSVQRREPAQQLCRWIAGSRR</sequence>
<proteinExistence type="predicted"/>
<protein>
    <submittedName>
        <fullName evidence="2">Uncharacterized protein</fullName>
    </submittedName>
</protein>
<gene>
    <name evidence="2" type="ORF">RRG08_027304</name>
</gene>
<accession>A0AAE0Z0S9</accession>
<evidence type="ECO:0000313" key="2">
    <source>
        <dbReference type="EMBL" id="KAK3760734.1"/>
    </source>
</evidence>
<comment type="caution">
    <text evidence="2">The sequence shown here is derived from an EMBL/GenBank/DDBJ whole genome shotgun (WGS) entry which is preliminary data.</text>
</comment>
<feature type="region of interest" description="Disordered" evidence="1">
    <location>
        <begin position="1"/>
        <end position="68"/>
    </location>
</feature>